<evidence type="ECO:0000256" key="7">
    <source>
        <dbReference type="ARBA" id="ARBA00022801"/>
    </source>
</evidence>
<feature type="domain" description="HD/PDEase" evidence="8">
    <location>
        <begin position="29"/>
        <end position="144"/>
    </location>
</feature>
<keyword evidence="10" id="KW-1185">Reference proteome</keyword>
<evidence type="ECO:0000256" key="6">
    <source>
        <dbReference type="ARBA" id="ARBA00022723"/>
    </source>
</evidence>
<dbReference type="InterPro" id="IPR006674">
    <property type="entry name" value="HD_domain"/>
</dbReference>
<dbReference type="InterPro" id="IPR039356">
    <property type="entry name" value="YfbR/HDDC2"/>
</dbReference>
<dbReference type="Gene3D" id="1.10.3210.10">
    <property type="entry name" value="Hypothetical protein af1432"/>
    <property type="match status" value="1"/>
</dbReference>
<sequence>MTPEKLTEILYLAENLKKNTRHSWLSNGRRESVAEHSWRLSLFAYFVKDEFPNVDMDKVIMMCIFHDLGEAFTGDIPSFYKTNNDEEIEKHKLCEWLNTLPQPYKDELTSLYKEMDELKTEEAKLWKAMDKLEASIQHNEAEIRTWLPLEYELNPVYGEKECGFNEYMKNLQEYTKQLSLDKIAKESKKD</sequence>
<dbReference type="EMBL" id="JACOPS010000007">
    <property type="protein sequence ID" value="MBC5729135.1"/>
    <property type="molecule type" value="Genomic_DNA"/>
</dbReference>
<dbReference type="SMART" id="SM00471">
    <property type="entry name" value="HDc"/>
    <property type="match status" value="1"/>
</dbReference>
<evidence type="ECO:0000256" key="4">
    <source>
        <dbReference type="ARBA" id="ARBA00011738"/>
    </source>
</evidence>
<evidence type="ECO:0000256" key="5">
    <source>
        <dbReference type="ARBA" id="ARBA00012964"/>
    </source>
</evidence>
<dbReference type="PANTHER" id="PTHR11845:SF13">
    <property type="entry name" value="5'-DEOXYNUCLEOTIDASE HDDC2"/>
    <property type="match status" value="1"/>
</dbReference>
<keyword evidence="6" id="KW-0479">Metal-binding</keyword>
<evidence type="ECO:0000256" key="2">
    <source>
        <dbReference type="ARBA" id="ARBA00001936"/>
    </source>
</evidence>
<evidence type="ECO:0000259" key="8">
    <source>
        <dbReference type="SMART" id="SM00471"/>
    </source>
</evidence>
<name>A0ABR7HNP6_9FIRM</name>
<dbReference type="InterPro" id="IPR003607">
    <property type="entry name" value="HD/PDEase_dom"/>
</dbReference>
<comment type="catalytic activity">
    <reaction evidence="1">
        <text>a 2'-deoxyribonucleoside 5'-phosphate + H2O = a 2'-deoxyribonucleoside + phosphate</text>
        <dbReference type="Rhea" id="RHEA:36167"/>
        <dbReference type="ChEBI" id="CHEBI:15377"/>
        <dbReference type="ChEBI" id="CHEBI:18274"/>
        <dbReference type="ChEBI" id="CHEBI:43474"/>
        <dbReference type="ChEBI" id="CHEBI:65317"/>
        <dbReference type="EC" id="3.1.3.89"/>
    </reaction>
</comment>
<comment type="cofactor">
    <cofactor evidence="3">
        <name>Co(2+)</name>
        <dbReference type="ChEBI" id="CHEBI:48828"/>
    </cofactor>
</comment>
<dbReference type="EC" id="3.1.3.89" evidence="5"/>
<evidence type="ECO:0000313" key="10">
    <source>
        <dbReference type="Proteomes" id="UP000636755"/>
    </source>
</evidence>
<accession>A0ABR7HNP6</accession>
<comment type="caution">
    <text evidence="9">The sequence shown here is derived from an EMBL/GenBank/DDBJ whole genome shotgun (WGS) entry which is preliminary data.</text>
</comment>
<proteinExistence type="predicted"/>
<dbReference type="PANTHER" id="PTHR11845">
    <property type="entry name" value="5'-DEOXYNUCLEOTIDASE HDDC2"/>
    <property type="match status" value="1"/>
</dbReference>
<gene>
    <name evidence="9" type="ORF">H8R91_11505</name>
</gene>
<evidence type="ECO:0000256" key="1">
    <source>
        <dbReference type="ARBA" id="ARBA00001638"/>
    </source>
</evidence>
<dbReference type="Pfam" id="PF13023">
    <property type="entry name" value="HD_3"/>
    <property type="match status" value="1"/>
</dbReference>
<dbReference type="SUPFAM" id="SSF109604">
    <property type="entry name" value="HD-domain/PDEase-like"/>
    <property type="match status" value="1"/>
</dbReference>
<organism evidence="9 10">
    <name type="scientific">Ruminococcus intestinalis</name>
    <dbReference type="NCBI Taxonomy" id="2763066"/>
    <lineage>
        <taxon>Bacteria</taxon>
        <taxon>Bacillati</taxon>
        <taxon>Bacillota</taxon>
        <taxon>Clostridia</taxon>
        <taxon>Eubacteriales</taxon>
        <taxon>Oscillospiraceae</taxon>
        <taxon>Ruminococcus</taxon>
    </lineage>
</organism>
<evidence type="ECO:0000313" key="9">
    <source>
        <dbReference type="EMBL" id="MBC5729135.1"/>
    </source>
</evidence>
<protein>
    <recommendedName>
        <fullName evidence="5">5'-deoxynucleotidase</fullName>
        <ecNumber evidence="5">3.1.3.89</ecNumber>
    </recommendedName>
</protein>
<comment type="subunit">
    <text evidence="4">Homodimer.</text>
</comment>
<dbReference type="RefSeq" id="WP_186936350.1">
    <property type="nucleotide sequence ID" value="NZ_JACOPS010000007.1"/>
</dbReference>
<dbReference type="Proteomes" id="UP000636755">
    <property type="component" value="Unassembled WGS sequence"/>
</dbReference>
<evidence type="ECO:0000256" key="3">
    <source>
        <dbReference type="ARBA" id="ARBA00001941"/>
    </source>
</evidence>
<keyword evidence="7" id="KW-0378">Hydrolase</keyword>
<reference evidence="9 10" key="1">
    <citation type="submission" date="2020-08" db="EMBL/GenBank/DDBJ databases">
        <title>Genome public.</title>
        <authorList>
            <person name="Liu C."/>
            <person name="Sun Q."/>
        </authorList>
    </citation>
    <scope>NUCLEOTIDE SEQUENCE [LARGE SCALE GENOMIC DNA]</scope>
    <source>
        <strain evidence="9 10">NSJ-71</strain>
    </source>
</reference>
<comment type="cofactor">
    <cofactor evidence="2">
        <name>Mn(2+)</name>
        <dbReference type="ChEBI" id="CHEBI:29035"/>
    </cofactor>
</comment>